<evidence type="ECO:0000313" key="2">
    <source>
        <dbReference type="EMBL" id="GAA0354627.1"/>
    </source>
</evidence>
<organism evidence="2 3">
    <name type="scientific">Bowmanella denitrificans</name>
    <dbReference type="NCBI Taxonomy" id="366582"/>
    <lineage>
        <taxon>Bacteria</taxon>
        <taxon>Pseudomonadati</taxon>
        <taxon>Pseudomonadota</taxon>
        <taxon>Gammaproteobacteria</taxon>
        <taxon>Alteromonadales</taxon>
        <taxon>Alteromonadaceae</taxon>
        <taxon>Bowmanella</taxon>
    </lineage>
</organism>
<dbReference type="PROSITE" id="PS51094">
    <property type="entry name" value="PTS_EIIA_TYPE_2"/>
    <property type="match status" value="1"/>
</dbReference>
<dbReference type="EMBL" id="BAAAEI010000008">
    <property type="protein sequence ID" value="GAA0354627.1"/>
    <property type="molecule type" value="Genomic_DNA"/>
</dbReference>
<dbReference type="InterPro" id="IPR002178">
    <property type="entry name" value="PTS_EIIA_type-2_dom"/>
</dbReference>
<dbReference type="PROSITE" id="PS00372">
    <property type="entry name" value="PTS_EIIA_TYPE_2_HIS"/>
    <property type="match status" value="1"/>
</dbReference>
<feature type="domain" description="PTS EIIA type-2" evidence="1">
    <location>
        <begin position="5"/>
        <end position="147"/>
    </location>
</feature>
<protein>
    <submittedName>
        <fullName evidence="2">PTS IIA-like nitrogen regulatory protein PtsN</fullName>
    </submittedName>
</protein>
<keyword evidence="3" id="KW-1185">Reference proteome</keyword>
<dbReference type="PANTHER" id="PTHR47738:SF1">
    <property type="entry name" value="NITROGEN REGULATORY PROTEIN"/>
    <property type="match status" value="1"/>
</dbReference>
<dbReference type="PANTHER" id="PTHR47738">
    <property type="entry name" value="PTS SYSTEM FRUCTOSE-LIKE EIIA COMPONENT-RELATED"/>
    <property type="match status" value="1"/>
</dbReference>
<dbReference type="CDD" id="cd00211">
    <property type="entry name" value="PTS_IIA_fru"/>
    <property type="match status" value="1"/>
</dbReference>
<gene>
    <name evidence="2" type="primary">ptsN</name>
    <name evidence="2" type="ORF">GCM10009092_18650</name>
</gene>
<reference evidence="2 3" key="1">
    <citation type="journal article" date="2019" name="Int. J. Syst. Evol. Microbiol.">
        <title>The Global Catalogue of Microorganisms (GCM) 10K type strain sequencing project: providing services to taxonomists for standard genome sequencing and annotation.</title>
        <authorList>
            <consortium name="The Broad Institute Genomics Platform"/>
            <consortium name="The Broad Institute Genome Sequencing Center for Infectious Disease"/>
            <person name="Wu L."/>
            <person name="Ma J."/>
        </authorList>
    </citation>
    <scope>NUCLEOTIDE SEQUENCE [LARGE SCALE GENOMIC DNA]</scope>
    <source>
        <strain evidence="2 3">JCM 13378</strain>
    </source>
</reference>
<proteinExistence type="predicted"/>
<dbReference type="Proteomes" id="UP001501757">
    <property type="component" value="Unassembled WGS sequence"/>
</dbReference>
<name>A0ABN0X436_9ALTE</name>
<dbReference type="SUPFAM" id="SSF55804">
    <property type="entry name" value="Phoshotransferase/anion transport protein"/>
    <property type="match status" value="1"/>
</dbReference>
<evidence type="ECO:0000313" key="3">
    <source>
        <dbReference type="Proteomes" id="UP001501757"/>
    </source>
</evidence>
<dbReference type="InterPro" id="IPR051541">
    <property type="entry name" value="PTS_SugarTrans_NitroReg"/>
</dbReference>
<dbReference type="InterPro" id="IPR006320">
    <property type="entry name" value="PTS_Nitro_regul"/>
</dbReference>
<evidence type="ECO:0000259" key="1">
    <source>
        <dbReference type="PROSITE" id="PS51094"/>
    </source>
</evidence>
<accession>A0ABN0X436</accession>
<dbReference type="RefSeq" id="WP_102797271.1">
    <property type="nucleotide sequence ID" value="NZ_BAAAEI010000008.1"/>
</dbReference>
<dbReference type="Gene3D" id="3.40.930.10">
    <property type="entry name" value="Mannitol-specific EII, Chain A"/>
    <property type="match status" value="1"/>
</dbReference>
<comment type="caution">
    <text evidence="2">The sequence shown here is derived from an EMBL/GenBank/DDBJ whole genome shotgun (WGS) entry which is preliminary data.</text>
</comment>
<dbReference type="Pfam" id="PF00359">
    <property type="entry name" value="PTS_EIIA_2"/>
    <property type="match status" value="1"/>
</dbReference>
<sequence length="147" mass="15827">MEIKDILSLDCTSCAIQGTSKKRILESISDIAARHLPEIGQDAILTSLLNREKMGSTGIGCGIAIPHGRLAGLEKVTAILLTSQPAVAFEAIDNQPVDIFFAILVPEDQAQGHLQTLATIAAKLNDKETVKKLRHAQSDQELFEAIV</sequence>
<dbReference type="NCBIfam" id="TIGR01419">
    <property type="entry name" value="nitro_reg_IIA"/>
    <property type="match status" value="1"/>
</dbReference>
<dbReference type="InterPro" id="IPR016152">
    <property type="entry name" value="PTrfase/Anion_transptr"/>
</dbReference>